<name>A0ACC0BJ36_CATRO</name>
<accession>A0ACC0BJ36</accession>
<evidence type="ECO:0000313" key="2">
    <source>
        <dbReference type="Proteomes" id="UP001060085"/>
    </source>
</evidence>
<evidence type="ECO:0000313" key="1">
    <source>
        <dbReference type="EMBL" id="KAI5672613.1"/>
    </source>
</evidence>
<dbReference type="EMBL" id="CM044703">
    <property type="protein sequence ID" value="KAI5672613.1"/>
    <property type="molecule type" value="Genomic_DNA"/>
</dbReference>
<protein>
    <submittedName>
        <fullName evidence="1">Uncharacterized protein</fullName>
    </submittedName>
</protein>
<gene>
    <name evidence="1" type="ORF">M9H77_12977</name>
</gene>
<organism evidence="1 2">
    <name type="scientific">Catharanthus roseus</name>
    <name type="common">Madagascar periwinkle</name>
    <name type="synonym">Vinca rosea</name>
    <dbReference type="NCBI Taxonomy" id="4058"/>
    <lineage>
        <taxon>Eukaryota</taxon>
        <taxon>Viridiplantae</taxon>
        <taxon>Streptophyta</taxon>
        <taxon>Embryophyta</taxon>
        <taxon>Tracheophyta</taxon>
        <taxon>Spermatophyta</taxon>
        <taxon>Magnoliopsida</taxon>
        <taxon>eudicotyledons</taxon>
        <taxon>Gunneridae</taxon>
        <taxon>Pentapetalae</taxon>
        <taxon>asterids</taxon>
        <taxon>lamiids</taxon>
        <taxon>Gentianales</taxon>
        <taxon>Apocynaceae</taxon>
        <taxon>Rauvolfioideae</taxon>
        <taxon>Vinceae</taxon>
        <taxon>Catharanthinae</taxon>
        <taxon>Catharanthus</taxon>
    </lineage>
</organism>
<proteinExistence type="predicted"/>
<comment type="caution">
    <text evidence="1">The sequence shown here is derived from an EMBL/GenBank/DDBJ whole genome shotgun (WGS) entry which is preliminary data.</text>
</comment>
<keyword evidence="2" id="KW-1185">Reference proteome</keyword>
<dbReference type="Proteomes" id="UP001060085">
    <property type="component" value="Linkage Group LG03"/>
</dbReference>
<reference evidence="2" key="1">
    <citation type="journal article" date="2023" name="Nat. Plants">
        <title>Single-cell RNA sequencing provides a high-resolution roadmap for understanding the multicellular compartmentation of specialized metabolism.</title>
        <authorList>
            <person name="Sun S."/>
            <person name="Shen X."/>
            <person name="Li Y."/>
            <person name="Li Y."/>
            <person name="Wang S."/>
            <person name="Li R."/>
            <person name="Zhang H."/>
            <person name="Shen G."/>
            <person name="Guo B."/>
            <person name="Wei J."/>
            <person name="Xu J."/>
            <person name="St-Pierre B."/>
            <person name="Chen S."/>
            <person name="Sun C."/>
        </authorList>
    </citation>
    <scope>NUCLEOTIDE SEQUENCE [LARGE SCALE GENOMIC DNA]</scope>
</reference>
<sequence length="220" mass="25239">MSIQSTGTPSPLMTQAPPIPASMEALLHLAFTSQPTPSLTPLMIAWPTYYLRIVYLIVVRSCGSRDGSFDSGYGSSGLEASIWRFLRVIIFAYKQQKDLTKRFYRSKYLEELHKHQKGEKKGEYADFYSARKIFTRSKGRPRRILRLAMFNDLQLMAIVAGGMSRDRFYRVGSETAHLIAESSRVTVALVPCYFDHKQRLMRRVEDAISKVSATFDEYMR</sequence>